<dbReference type="WBParaSite" id="ECPE_0001704801-mRNA-1">
    <property type="protein sequence ID" value="ECPE_0001704801-mRNA-1"/>
    <property type="gene ID" value="ECPE_0001704801"/>
</dbReference>
<keyword evidence="4 25" id="KW-0812">Transmembrane</keyword>
<evidence type="ECO:0000256" key="3">
    <source>
        <dbReference type="ARBA" id="ARBA00022448"/>
    </source>
</evidence>
<dbReference type="AlphaFoldDB" id="A0A183BCR9"/>
<sequence length="355" mass="40094">MKPAYPFPGASRCKVNFGRMEPSEVPYERYVDDENELNEPRGCGNSLACDPLRWLHRYLMLFFICFLSFGSYFCYDNPAALQDVMIRDLDLTETQFMNMYAFYSWPNVILSFVGGFLIDRVFGISLGAIIFSIFVLAGQILFGAGALANSIWLIYFARFLFGIGGESLAVAQNTYTTEWFPPTELNFVFGLQLSMARVGSTVNMVTMQLLYRAVGDSFQILGHKRLGAALLIAAVTCLYSTLCATILAYFTRRAKRITKRHQDRLDAAAAAAAGTSLDESSQPDTPRPISFRDILHFPVAIWLICVICVAYYVTVFPFVSLGLVFFERESFLSDCPCVCLCWLFFFRESLTHEQK</sequence>
<dbReference type="Proteomes" id="UP000272942">
    <property type="component" value="Unassembled WGS sequence"/>
</dbReference>
<evidence type="ECO:0000256" key="23">
    <source>
        <dbReference type="ARBA" id="ARBA00045709"/>
    </source>
</evidence>
<feature type="transmembrane region" description="Helical" evidence="25">
    <location>
        <begin position="151"/>
        <end position="171"/>
    </location>
</feature>
<dbReference type="Gene3D" id="1.20.1250.20">
    <property type="entry name" value="MFS general substrate transporter like domains"/>
    <property type="match status" value="1"/>
</dbReference>
<feature type="transmembrane region" description="Helical" evidence="25">
    <location>
        <begin position="96"/>
        <end position="118"/>
    </location>
</feature>
<evidence type="ECO:0000256" key="16">
    <source>
        <dbReference type="ARBA" id="ARBA00044900"/>
    </source>
</evidence>
<dbReference type="SUPFAM" id="SSF103473">
    <property type="entry name" value="MFS general substrate transporter"/>
    <property type="match status" value="1"/>
</dbReference>
<comment type="catalytic activity">
    <reaction evidence="14">
        <text>L-aspartyl-L-lysine(out) = L-aspartyl-L-lysine(in)</text>
        <dbReference type="Rhea" id="RHEA:79411"/>
        <dbReference type="ChEBI" id="CHEBI:229953"/>
    </reaction>
</comment>
<comment type="catalytic activity">
    <reaction evidence="16">
        <text>L-lysyl-L-lysine(out) = L-lysyl-L-lysine(in)</text>
        <dbReference type="Rhea" id="RHEA:79403"/>
        <dbReference type="ChEBI" id="CHEBI:229956"/>
    </reaction>
</comment>
<evidence type="ECO:0000313" key="27">
    <source>
        <dbReference type="Proteomes" id="UP000272942"/>
    </source>
</evidence>
<reference evidence="28" key="1">
    <citation type="submission" date="2016-06" db="UniProtKB">
        <authorList>
            <consortium name="WormBaseParasite"/>
        </authorList>
    </citation>
    <scope>IDENTIFICATION</scope>
</reference>
<keyword evidence="27" id="KW-1185">Reference proteome</keyword>
<evidence type="ECO:0000256" key="20">
    <source>
        <dbReference type="ARBA" id="ARBA00044924"/>
    </source>
</evidence>
<dbReference type="InterPro" id="IPR036259">
    <property type="entry name" value="MFS_trans_sf"/>
</dbReference>
<evidence type="ECO:0000256" key="4">
    <source>
        <dbReference type="ARBA" id="ARBA00022692"/>
    </source>
</evidence>
<keyword evidence="6 25" id="KW-0472">Membrane</keyword>
<dbReference type="EMBL" id="UZAN01066967">
    <property type="protein sequence ID" value="VDP94279.1"/>
    <property type="molecule type" value="Genomic_DNA"/>
</dbReference>
<comment type="catalytic activity">
    <reaction evidence="10">
        <text>L-alpha-aminoacyl-L-arginine(out) = L-alpha-aminoacyl-L-arginine(in)</text>
        <dbReference type="Rhea" id="RHEA:79367"/>
        <dbReference type="ChEBI" id="CHEBI:229968"/>
    </reaction>
</comment>
<comment type="similarity">
    <text evidence="2">Belongs to the major facilitator superfamily.</text>
</comment>
<dbReference type="PANTHER" id="PTHR23512:SF3">
    <property type="entry name" value="MAJOR FACILITATOR SUPERFAMILY DOMAIN-CONTAINING PROTEIN 1"/>
    <property type="match status" value="1"/>
</dbReference>
<gene>
    <name evidence="26" type="ORF">ECPE_LOCUS17004</name>
</gene>
<feature type="transmembrane region" description="Helical" evidence="25">
    <location>
        <begin position="124"/>
        <end position="144"/>
    </location>
</feature>
<dbReference type="GO" id="GO:0005765">
    <property type="term" value="C:lysosomal membrane"/>
    <property type="evidence" value="ECO:0007669"/>
    <property type="project" value="UniProtKB-SubCell"/>
</dbReference>
<accession>A0A183BCR9</accession>
<evidence type="ECO:0000256" key="21">
    <source>
        <dbReference type="ARBA" id="ARBA00044985"/>
    </source>
</evidence>
<evidence type="ECO:0000256" key="13">
    <source>
        <dbReference type="ARBA" id="ARBA00044893"/>
    </source>
</evidence>
<comment type="catalytic activity">
    <reaction evidence="13">
        <text>L-alpha-aminoacyl-L-lysine(out) = L-alpha-aminoacyl-L-lysine(in)</text>
        <dbReference type="Rhea" id="RHEA:79383"/>
        <dbReference type="ChEBI" id="CHEBI:229966"/>
    </reaction>
</comment>
<feature type="transmembrane region" description="Helical" evidence="25">
    <location>
        <begin position="55"/>
        <end position="75"/>
    </location>
</feature>
<evidence type="ECO:0000256" key="17">
    <source>
        <dbReference type="ARBA" id="ARBA00044903"/>
    </source>
</evidence>
<evidence type="ECO:0000256" key="9">
    <source>
        <dbReference type="ARBA" id="ARBA00044878"/>
    </source>
</evidence>
<feature type="transmembrane region" description="Helical" evidence="25">
    <location>
        <begin position="299"/>
        <end position="325"/>
    </location>
</feature>
<evidence type="ECO:0000256" key="5">
    <source>
        <dbReference type="ARBA" id="ARBA00022989"/>
    </source>
</evidence>
<comment type="catalytic activity">
    <reaction evidence="11">
        <text>L-alpha-aminoacyl-L-histidine(out) = L-alpha-aminoacyl-L-histidine(in)</text>
        <dbReference type="Rhea" id="RHEA:79375"/>
        <dbReference type="ChEBI" id="CHEBI:229967"/>
    </reaction>
</comment>
<comment type="catalytic activity">
    <reaction evidence="20">
        <text>L-lysyl-glycine(out) = L-lysyl-glycine(in)</text>
        <dbReference type="Rhea" id="RHEA:79407"/>
        <dbReference type="ChEBI" id="CHEBI:191202"/>
    </reaction>
</comment>
<dbReference type="GO" id="GO:0022857">
    <property type="term" value="F:transmembrane transporter activity"/>
    <property type="evidence" value="ECO:0007669"/>
    <property type="project" value="InterPro"/>
</dbReference>
<evidence type="ECO:0000256" key="18">
    <source>
        <dbReference type="ARBA" id="ARBA00044912"/>
    </source>
</evidence>
<dbReference type="PANTHER" id="PTHR23512">
    <property type="entry name" value="MAJOR FACILITATOR SUPERFAMILY DOMAIN-CONTAINING PROTEIN 1"/>
    <property type="match status" value="1"/>
</dbReference>
<comment type="catalytic activity">
    <reaction evidence="18">
        <text>L-histidyl-L-alpha-amino acid(out) = L-histidyl-L-alpha-amino acid(in)</text>
        <dbReference type="Rhea" id="RHEA:79379"/>
        <dbReference type="ChEBI" id="CHEBI:229964"/>
    </reaction>
</comment>
<keyword evidence="7" id="KW-0458">Lysosome</keyword>
<comment type="catalytic activity">
    <reaction evidence="9">
        <text>L-histidyl-glycine(out) = L-histidyl-glycine(in)</text>
        <dbReference type="Rhea" id="RHEA:79395"/>
        <dbReference type="ChEBI" id="CHEBI:229957"/>
    </reaction>
</comment>
<evidence type="ECO:0000256" key="14">
    <source>
        <dbReference type="ARBA" id="ARBA00044898"/>
    </source>
</evidence>
<dbReference type="InterPro" id="IPR052187">
    <property type="entry name" value="MFSD1"/>
</dbReference>
<name>A0A183BCR9_9TREM</name>
<keyword evidence="3" id="KW-0813">Transport</keyword>
<comment type="catalytic activity">
    <reaction evidence="8">
        <text>L-lysyl-L-alanine(out) = L-lysyl-L-alanine(in)</text>
        <dbReference type="Rhea" id="RHEA:79399"/>
        <dbReference type="ChEBI" id="CHEBI:229954"/>
    </reaction>
</comment>
<evidence type="ECO:0000313" key="28">
    <source>
        <dbReference type="WBParaSite" id="ECPE_0001704801-mRNA-1"/>
    </source>
</evidence>
<dbReference type="OrthoDB" id="424834at2759"/>
<evidence type="ECO:0000256" key="19">
    <source>
        <dbReference type="ARBA" id="ARBA00044919"/>
    </source>
</evidence>
<organism evidence="28">
    <name type="scientific">Echinostoma caproni</name>
    <dbReference type="NCBI Taxonomy" id="27848"/>
    <lineage>
        <taxon>Eukaryota</taxon>
        <taxon>Metazoa</taxon>
        <taxon>Spiralia</taxon>
        <taxon>Lophotrochozoa</taxon>
        <taxon>Platyhelminthes</taxon>
        <taxon>Trematoda</taxon>
        <taxon>Digenea</taxon>
        <taxon>Plagiorchiida</taxon>
        <taxon>Echinostomata</taxon>
        <taxon>Echinostomatoidea</taxon>
        <taxon>Echinostomatidae</taxon>
        <taxon>Echinostoma</taxon>
    </lineage>
</organism>
<evidence type="ECO:0000256" key="6">
    <source>
        <dbReference type="ARBA" id="ARBA00023136"/>
    </source>
</evidence>
<evidence type="ECO:0000256" key="8">
    <source>
        <dbReference type="ARBA" id="ARBA00044876"/>
    </source>
</evidence>
<dbReference type="InterPro" id="IPR011701">
    <property type="entry name" value="MFS"/>
</dbReference>
<evidence type="ECO:0000256" key="1">
    <source>
        <dbReference type="ARBA" id="ARBA00004155"/>
    </source>
</evidence>
<evidence type="ECO:0000256" key="15">
    <source>
        <dbReference type="ARBA" id="ARBA00044899"/>
    </source>
</evidence>
<evidence type="ECO:0000256" key="25">
    <source>
        <dbReference type="SAM" id="Phobius"/>
    </source>
</evidence>
<comment type="subcellular location">
    <subcellularLocation>
        <location evidence="1">Lysosome membrane</location>
        <topology evidence="1">Multi-pass membrane protein</topology>
    </subcellularLocation>
</comment>
<evidence type="ECO:0000256" key="2">
    <source>
        <dbReference type="ARBA" id="ARBA00008335"/>
    </source>
</evidence>
<comment type="catalytic activity">
    <reaction evidence="19">
        <text>L-alanyl-L-lysine(out) = L-alanyl-L-lysine(in)</text>
        <dbReference type="Rhea" id="RHEA:79415"/>
        <dbReference type="ChEBI" id="CHEBI:192470"/>
    </reaction>
</comment>
<comment type="catalytic activity">
    <reaction evidence="17">
        <text>L-arginyl-glycine(out) = L-arginyl-glycine(in)</text>
        <dbReference type="Rhea" id="RHEA:79391"/>
        <dbReference type="ChEBI" id="CHEBI:229955"/>
    </reaction>
</comment>
<dbReference type="Pfam" id="PF07690">
    <property type="entry name" value="MFS_1"/>
    <property type="match status" value="1"/>
</dbReference>
<evidence type="ECO:0000256" key="10">
    <source>
        <dbReference type="ARBA" id="ARBA00044881"/>
    </source>
</evidence>
<comment type="function">
    <text evidence="23">Lysosomal dipeptide uniporter that selectively exports lysine, arginine or histidine-containing dipeptides with a net positive charge from the lysosome lumen into the cytosol. Could play a role in a specific type of protein O-glycosylation indirectly regulating macrophages migration and tissue invasion. Also essential for liver homeostasis.</text>
</comment>
<reference evidence="26 27" key="2">
    <citation type="submission" date="2018-11" db="EMBL/GenBank/DDBJ databases">
        <authorList>
            <consortium name="Pathogen Informatics"/>
        </authorList>
    </citation>
    <scope>NUCLEOTIDE SEQUENCE [LARGE SCALE GENOMIC DNA]</scope>
    <source>
        <strain evidence="26 27">Egypt</strain>
    </source>
</reference>
<evidence type="ECO:0000256" key="24">
    <source>
        <dbReference type="ARBA" id="ARBA00046376"/>
    </source>
</evidence>
<feature type="transmembrane region" description="Helical" evidence="25">
    <location>
        <begin position="226"/>
        <end position="250"/>
    </location>
</feature>
<comment type="catalytic activity">
    <reaction evidence="15">
        <text>L-arginyl-L-alpha-amino acid(out) = L-arginyl-L-alpha-amino acid(in)</text>
        <dbReference type="Rhea" id="RHEA:79371"/>
        <dbReference type="ChEBI" id="CHEBI:84315"/>
    </reaction>
</comment>
<comment type="subunit">
    <text evidence="24">Homodimer. Interacts with lysosomal protein GLMP (via lumenal domain); the interaction starts while both proteins are still in the endoplasmic reticulum and is required for stabilization of MFSD1 in lysosomes but has no direct effect on its targeting to lysosomes or transporter activity.</text>
</comment>
<evidence type="ECO:0000256" key="11">
    <source>
        <dbReference type="ARBA" id="ARBA00044884"/>
    </source>
</evidence>
<protein>
    <recommendedName>
        <fullName evidence="21">Lysosomal dipeptide transporter MFSD1</fullName>
    </recommendedName>
    <alternativeName>
        <fullName evidence="22">Major facilitator superfamily domain-containing protein 1</fullName>
    </alternativeName>
</protein>
<comment type="catalytic activity">
    <reaction evidence="12">
        <text>L-lysyl-L-alpha-amino acid(out) = L-lysyl-L-alpha-amino acid(in)</text>
        <dbReference type="Rhea" id="RHEA:79387"/>
        <dbReference type="ChEBI" id="CHEBI:229965"/>
    </reaction>
</comment>
<evidence type="ECO:0000313" key="26">
    <source>
        <dbReference type="EMBL" id="VDP94279.1"/>
    </source>
</evidence>
<evidence type="ECO:0000256" key="7">
    <source>
        <dbReference type="ARBA" id="ARBA00023228"/>
    </source>
</evidence>
<keyword evidence="5 25" id="KW-1133">Transmembrane helix</keyword>
<proteinExistence type="inferred from homology"/>
<evidence type="ECO:0000256" key="12">
    <source>
        <dbReference type="ARBA" id="ARBA00044891"/>
    </source>
</evidence>
<evidence type="ECO:0000256" key="22">
    <source>
        <dbReference type="ARBA" id="ARBA00045018"/>
    </source>
</evidence>